<organism evidence="1 2">
    <name type="scientific">Winogradskyella pelagia</name>
    <dbReference type="NCBI Taxonomy" id="2819984"/>
    <lineage>
        <taxon>Bacteria</taxon>
        <taxon>Pseudomonadati</taxon>
        <taxon>Bacteroidota</taxon>
        <taxon>Flavobacteriia</taxon>
        <taxon>Flavobacteriales</taxon>
        <taxon>Flavobacteriaceae</taxon>
        <taxon>Winogradskyella</taxon>
    </lineage>
</organism>
<accession>A0ABS3T6J0</accession>
<dbReference type="Pfam" id="PF00756">
    <property type="entry name" value="Esterase"/>
    <property type="match status" value="1"/>
</dbReference>
<dbReference type="SUPFAM" id="SSF53474">
    <property type="entry name" value="alpha/beta-Hydrolases"/>
    <property type="match status" value="1"/>
</dbReference>
<evidence type="ECO:0000313" key="1">
    <source>
        <dbReference type="EMBL" id="MBO3118069.1"/>
    </source>
</evidence>
<dbReference type="EMBL" id="JAGEVF010000027">
    <property type="protein sequence ID" value="MBO3118069.1"/>
    <property type="molecule type" value="Genomic_DNA"/>
</dbReference>
<proteinExistence type="predicted"/>
<dbReference type="PANTHER" id="PTHR48098">
    <property type="entry name" value="ENTEROCHELIN ESTERASE-RELATED"/>
    <property type="match status" value="1"/>
</dbReference>
<dbReference type="InterPro" id="IPR000801">
    <property type="entry name" value="Esterase-like"/>
</dbReference>
<comment type="caution">
    <text evidence="1">The sequence shown here is derived from an EMBL/GenBank/DDBJ whole genome shotgun (WGS) entry which is preliminary data.</text>
</comment>
<dbReference type="RefSeq" id="WP_208155442.1">
    <property type="nucleotide sequence ID" value="NZ_JAGEVF010000027.1"/>
</dbReference>
<name>A0ABS3T6J0_9FLAO</name>
<keyword evidence="2" id="KW-1185">Reference proteome</keyword>
<keyword evidence="1" id="KW-0378">Hydrolase</keyword>
<dbReference type="Gene3D" id="3.40.50.1820">
    <property type="entry name" value="alpha/beta hydrolase"/>
    <property type="match status" value="1"/>
</dbReference>
<dbReference type="PANTHER" id="PTHR48098:SF6">
    <property type="entry name" value="FERRI-BACILLIBACTIN ESTERASE BESA"/>
    <property type="match status" value="1"/>
</dbReference>
<dbReference type="InterPro" id="IPR029058">
    <property type="entry name" value="AB_hydrolase_fold"/>
</dbReference>
<gene>
    <name evidence="1" type="ORF">J4050_15055</name>
</gene>
<protein>
    <submittedName>
        <fullName evidence="1">Alpha/beta hydrolase</fullName>
    </submittedName>
</protein>
<reference evidence="1 2" key="1">
    <citation type="submission" date="2021-03" db="EMBL/GenBank/DDBJ databases">
        <title>Winogradskyella sp. nov., isolated from costal sediment.</title>
        <authorList>
            <person name="Gao C."/>
        </authorList>
    </citation>
    <scope>NUCLEOTIDE SEQUENCE [LARGE SCALE GENOMIC DNA]</scope>
    <source>
        <strain evidence="1 2">DF17</strain>
    </source>
</reference>
<dbReference type="GO" id="GO:0016787">
    <property type="term" value="F:hydrolase activity"/>
    <property type="evidence" value="ECO:0007669"/>
    <property type="project" value="UniProtKB-KW"/>
</dbReference>
<evidence type="ECO:0000313" key="2">
    <source>
        <dbReference type="Proteomes" id="UP000676776"/>
    </source>
</evidence>
<dbReference type="InterPro" id="IPR050583">
    <property type="entry name" value="Mycobacterial_A85_antigen"/>
</dbReference>
<dbReference type="Proteomes" id="UP000676776">
    <property type="component" value="Unassembled WGS sequence"/>
</dbReference>
<sequence length="272" mass="31304">MRKILVLFITSLYLIGCGNSKQVQDSIPEHETFKIESKQVGETRVVNVWTPPLYKKGNEQYPVLYMADGGIKEDFPHIANTISKLIAEKSIPPIILVGIENTERGRDLTGFSESEYDAQFCPQTDGAKNFRAFITQELIPEINSKYETSNKKGIIGESLSGLFVMETFMQYPESFDFYIAFDPSLWWNDHYLVKNANELFGKFPDKEVKLWFAGSSAEDISQYTNELNKVLENNASNKLKWKYSDEPKEKHNTIFRATKEKALKWILNDQNK</sequence>